<reference evidence="2" key="1">
    <citation type="submission" date="2020-02" db="EMBL/GenBank/DDBJ databases">
        <authorList>
            <person name="Meier V. D."/>
        </authorList>
    </citation>
    <scope>NUCLEOTIDE SEQUENCE</scope>
    <source>
        <strain evidence="2">AVDCRST_MAG42</strain>
    </source>
</reference>
<organism evidence="2">
    <name type="scientific">uncultured Chthoniobacterales bacterium</name>
    <dbReference type="NCBI Taxonomy" id="1836801"/>
    <lineage>
        <taxon>Bacteria</taxon>
        <taxon>Pseudomonadati</taxon>
        <taxon>Verrucomicrobiota</taxon>
        <taxon>Spartobacteria</taxon>
        <taxon>Chthoniobacterales</taxon>
        <taxon>environmental samples</taxon>
    </lineage>
</organism>
<feature type="signal peptide" evidence="1">
    <location>
        <begin position="1"/>
        <end position="28"/>
    </location>
</feature>
<dbReference type="PROSITE" id="PS51257">
    <property type="entry name" value="PROKAR_LIPOPROTEIN"/>
    <property type="match status" value="1"/>
</dbReference>
<evidence type="ECO:0000313" key="2">
    <source>
        <dbReference type="EMBL" id="CAA9263282.1"/>
    </source>
</evidence>
<evidence type="ECO:0008006" key="3">
    <source>
        <dbReference type="Google" id="ProtNLM"/>
    </source>
</evidence>
<gene>
    <name evidence="2" type="ORF">AVDCRST_MAG42-2845</name>
</gene>
<dbReference type="EMBL" id="CADCTA010000101">
    <property type="protein sequence ID" value="CAA9263282.1"/>
    <property type="molecule type" value="Genomic_DNA"/>
</dbReference>
<proteinExistence type="predicted"/>
<dbReference type="AlphaFoldDB" id="A0A6J4IZX1"/>
<protein>
    <recommendedName>
        <fullName evidence="3">DUF4390 domain-containing protein</fullName>
    </recommendedName>
</protein>
<accession>A0A6J4IZX1</accession>
<feature type="chain" id="PRO_5026658849" description="DUF4390 domain-containing protein" evidence="1">
    <location>
        <begin position="29"/>
        <end position="180"/>
    </location>
</feature>
<sequence length="180" mass="20936">MHRKFAPAPRVFTLILAVFCACGIRAFGAEDIPPPFGFRWNDPSAKVEQVLTAAKAKIITREQKEKREIWTVEGLVQPGLKRTLFEFKEGFLVEVELQYEYDKWTIENYNNRMGEIRRYFDAKFGTGKLVSRTRDTDTDVIQTLVGYQWIVGGTMLELFYFSAQRDQLVYRTITVTYKAI</sequence>
<name>A0A6J4IZX1_9BACT</name>
<keyword evidence="1" id="KW-0732">Signal</keyword>
<evidence type="ECO:0000256" key="1">
    <source>
        <dbReference type="SAM" id="SignalP"/>
    </source>
</evidence>